<dbReference type="STRING" id="745531.A0A0C3RQQ2"/>
<feature type="non-terminal residue" evidence="1">
    <location>
        <position position="1"/>
    </location>
</feature>
<dbReference type="Proteomes" id="UP000053257">
    <property type="component" value="Unassembled WGS sequence"/>
</dbReference>
<accession>A0A0C3RQQ2</accession>
<keyword evidence="2" id="KW-1185">Reference proteome</keyword>
<dbReference type="HOGENOM" id="CLU_092523_1_1_1"/>
<feature type="non-terminal residue" evidence="1">
    <location>
        <position position="112"/>
    </location>
</feature>
<evidence type="ECO:0000313" key="1">
    <source>
        <dbReference type="EMBL" id="KIP02206.1"/>
    </source>
</evidence>
<dbReference type="AlphaFoldDB" id="A0A0C3RQQ2"/>
<proteinExistence type="predicted"/>
<protein>
    <submittedName>
        <fullName evidence="1">Uncharacterized protein</fullName>
    </submittedName>
</protein>
<gene>
    <name evidence="1" type="ORF">PHLGIDRAFT_60783</name>
</gene>
<organism evidence="1 2">
    <name type="scientific">Phlebiopsis gigantea (strain 11061_1 CR5-6)</name>
    <name type="common">White-rot fungus</name>
    <name type="synonym">Peniophora gigantea</name>
    <dbReference type="NCBI Taxonomy" id="745531"/>
    <lineage>
        <taxon>Eukaryota</taxon>
        <taxon>Fungi</taxon>
        <taxon>Dikarya</taxon>
        <taxon>Basidiomycota</taxon>
        <taxon>Agaricomycotina</taxon>
        <taxon>Agaricomycetes</taxon>
        <taxon>Polyporales</taxon>
        <taxon>Phanerochaetaceae</taxon>
        <taxon>Phlebiopsis</taxon>
    </lineage>
</organism>
<dbReference type="OrthoDB" id="5599163at2759"/>
<sequence>LPSLPVKPPVFEPSGRLTQERLNEMKINPDKFLWPEEEKLAIHVLKTHQNHFVFEDSQRGSFREDYFSPYIIPVVPHIPWAFKNIPIPLGIQDRVIELLREKIAAGVYEPSQ</sequence>
<dbReference type="EMBL" id="KN840693">
    <property type="protein sequence ID" value="KIP02206.1"/>
    <property type="molecule type" value="Genomic_DNA"/>
</dbReference>
<reference evidence="1 2" key="1">
    <citation type="journal article" date="2014" name="PLoS Genet.">
        <title>Analysis of the Phlebiopsis gigantea genome, transcriptome and secretome provides insight into its pioneer colonization strategies of wood.</title>
        <authorList>
            <person name="Hori C."/>
            <person name="Ishida T."/>
            <person name="Igarashi K."/>
            <person name="Samejima M."/>
            <person name="Suzuki H."/>
            <person name="Master E."/>
            <person name="Ferreira P."/>
            <person name="Ruiz-Duenas F.J."/>
            <person name="Held B."/>
            <person name="Canessa P."/>
            <person name="Larrondo L.F."/>
            <person name="Schmoll M."/>
            <person name="Druzhinina I.S."/>
            <person name="Kubicek C.P."/>
            <person name="Gaskell J.A."/>
            <person name="Kersten P."/>
            <person name="St John F."/>
            <person name="Glasner J."/>
            <person name="Sabat G."/>
            <person name="Splinter BonDurant S."/>
            <person name="Syed K."/>
            <person name="Yadav J."/>
            <person name="Mgbeahuruike A.C."/>
            <person name="Kovalchuk A."/>
            <person name="Asiegbu F.O."/>
            <person name="Lackner G."/>
            <person name="Hoffmeister D."/>
            <person name="Rencoret J."/>
            <person name="Gutierrez A."/>
            <person name="Sun H."/>
            <person name="Lindquist E."/>
            <person name="Barry K."/>
            <person name="Riley R."/>
            <person name="Grigoriev I.V."/>
            <person name="Henrissat B."/>
            <person name="Kues U."/>
            <person name="Berka R.M."/>
            <person name="Martinez A.T."/>
            <person name="Covert S.F."/>
            <person name="Blanchette R.A."/>
            <person name="Cullen D."/>
        </authorList>
    </citation>
    <scope>NUCLEOTIDE SEQUENCE [LARGE SCALE GENOMIC DNA]</scope>
    <source>
        <strain evidence="1 2">11061_1 CR5-6</strain>
    </source>
</reference>
<name>A0A0C3RQQ2_PHLG1</name>
<evidence type="ECO:0000313" key="2">
    <source>
        <dbReference type="Proteomes" id="UP000053257"/>
    </source>
</evidence>